<proteinExistence type="predicted"/>
<gene>
    <name evidence="1" type="ORF">SAMN05444366_0744</name>
</gene>
<dbReference type="RefSeq" id="WP_072970253.1">
    <property type="nucleotide sequence ID" value="NZ_FRBY01000001.1"/>
</dbReference>
<sequence>MKKKVILLLLFFPILVFSQSIKISGIIKDNTNNRGIENVSVVVLDNSGNILSYTFTNEGGFYDLSFEKPLDLLITIEASSLGFLKKNQVINISTKTEIEQSFQLESKEENLNEVVIESHKKIKIDRDTTTIKVASFLNQTEQTVEDILKKLPGIEVQKDGSIKAHGKSIDKLLIEGEDLFDKNYKLLSKNLDAKVLDAVQIIDAFEDNPILKKMNNSDKVALNLKLKKDKQNIWFGNITAGAGVVSENRWKESINLGLLKKKLKLFYLADYNNTGEKASSLIKEATISTDFFGQDRIEKTTKKQYNINSNENSSFSKSQSIFNKAFFNSLSFTSKIKPSLTVRGVGYFTNDNQIQNSFSETIYSINENPIINTEANNYNGKKTLSSGEIELKYLGNEDNYLTNLFIYKNNPNTINSYLLFNNARVNQDSKISNQTFYNHFNHSYSLSNRTILNNYIYFGNDDLNEKNNLKSPFLNAFLQANPEAQIKQNSFNKNQYYGIKTKLITRYSKLEYILAFQLENSKESINSDFLIDETPEATYDGNTSLKQILFSLENGIRYNFNSKIDFTANLSYVQNSFKRNDFKENYSIFNPTLSINLKKTQFGNFRLSYSENNSFPEINYLTTNFQLSDYKTFVKGSNVIDFLKNKTASLTYSLFNDEKRFSINANLYYVNSKKIVNTDDLITENFSFNNYIITKGGESYNGTFNIVNYFRKLKWATKLETRQNWSNNPTKVNSQEFSNLKSYNSQYTFSATTYYNIPVNFDFGFNYNYYQTNFNSIITSNETKDAFINCNYKISKTWLAEFNSTFYEMNSKNYTFINLIVNCTPLKSRFSYRLLFNNISNQNEFTLVTLDNYTSYKSTIRLVPRYLLATVKYRF</sequence>
<keyword evidence="2" id="KW-1185">Reference proteome</keyword>
<name>A0A1M7AP42_9FLAO</name>
<dbReference type="Pfam" id="PF13715">
    <property type="entry name" value="CarbopepD_reg_2"/>
    <property type="match status" value="1"/>
</dbReference>
<evidence type="ECO:0000313" key="1">
    <source>
        <dbReference type="EMBL" id="SHL44149.1"/>
    </source>
</evidence>
<protein>
    <submittedName>
        <fullName evidence="1">CarboxypepD_reg-like domain-containing protein</fullName>
    </submittedName>
</protein>
<dbReference type="OrthoDB" id="603275at2"/>
<dbReference type="InterPro" id="IPR008969">
    <property type="entry name" value="CarboxyPept-like_regulatory"/>
</dbReference>
<reference evidence="2" key="1">
    <citation type="submission" date="2016-11" db="EMBL/GenBank/DDBJ databases">
        <authorList>
            <person name="Varghese N."/>
            <person name="Submissions S."/>
        </authorList>
    </citation>
    <scope>NUCLEOTIDE SEQUENCE [LARGE SCALE GENOMIC DNA]</scope>
    <source>
        <strain evidence="2">DSM 1811</strain>
    </source>
</reference>
<dbReference type="EMBL" id="FRBY01000001">
    <property type="protein sequence ID" value="SHL44149.1"/>
    <property type="molecule type" value="Genomic_DNA"/>
</dbReference>
<dbReference type="SUPFAM" id="SSF49464">
    <property type="entry name" value="Carboxypeptidase regulatory domain-like"/>
    <property type="match status" value="1"/>
</dbReference>
<dbReference type="AlphaFoldDB" id="A0A1M7AP42"/>
<dbReference type="SUPFAM" id="SSF56935">
    <property type="entry name" value="Porins"/>
    <property type="match status" value="1"/>
</dbReference>
<accession>A0A1M7AP42</accession>
<dbReference type="Proteomes" id="UP000184121">
    <property type="component" value="Unassembled WGS sequence"/>
</dbReference>
<evidence type="ECO:0000313" key="2">
    <source>
        <dbReference type="Proteomes" id="UP000184121"/>
    </source>
</evidence>
<dbReference type="STRING" id="29534.SAMN05444366_0744"/>
<dbReference type="Gene3D" id="2.60.40.1120">
    <property type="entry name" value="Carboxypeptidase-like, regulatory domain"/>
    <property type="match status" value="1"/>
</dbReference>
<organism evidence="1 2">
    <name type="scientific">Flavobacterium saccharophilum</name>
    <dbReference type="NCBI Taxonomy" id="29534"/>
    <lineage>
        <taxon>Bacteria</taxon>
        <taxon>Pseudomonadati</taxon>
        <taxon>Bacteroidota</taxon>
        <taxon>Flavobacteriia</taxon>
        <taxon>Flavobacteriales</taxon>
        <taxon>Flavobacteriaceae</taxon>
        <taxon>Flavobacterium</taxon>
    </lineage>
</organism>